<dbReference type="InterPro" id="IPR009057">
    <property type="entry name" value="Homeodomain-like_sf"/>
</dbReference>
<organism evidence="3 4">
    <name type="scientific">Dryococelus australis</name>
    <dbReference type="NCBI Taxonomy" id="614101"/>
    <lineage>
        <taxon>Eukaryota</taxon>
        <taxon>Metazoa</taxon>
        <taxon>Ecdysozoa</taxon>
        <taxon>Arthropoda</taxon>
        <taxon>Hexapoda</taxon>
        <taxon>Insecta</taxon>
        <taxon>Pterygota</taxon>
        <taxon>Neoptera</taxon>
        <taxon>Polyneoptera</taxon>
        <taxon>Phasmatodea</taxon>
        <taxon>Verophasmatodea</taxon>
        <taxon>Anareolatae</taxon>
        <taxon>Phasmatidae</taxon>
        <taxon>Eurycanthinae</taxon>
        <taxon>Dryococelus</taxon>
    </lineage>
</organism>
<comment type="subcellular location">
    <subcellularLocation>
        <location evidence="1">Nucleus</location>
    </subcellularLocation>
</comment>
<sequence length="69" mass="7817">MPEKCQKNANLVEKMEIVKELDKGERLNDLALFYGVERATIYDIKKNRDKSKGFVKETAKAVTGNVENG</sequence>
<dbReference type="Proteomes" id="UP001159363">
    <property type="component" value="Chromosome 1"/>
</dbReference>
<dbReference type="SUPFAM" id="SSF46689">
    <property type="entry name" value="Homeodomain-like"/>
    <property type="match status" value="1"/>
</dbReference>
<protein>
    <recommendedName>
        <fullName evidence="2">HTH psq-type domain-containing protein</fullName>
    </recommendedName>
</protein>
<reference evidence="3 4" key="1">
    <citation type="submission" date="2023-02" db="EMBL/GenBank/DDBJ databases">
        <title>LHISI_Scaffold_Assembly.</title>
        <authorList>
            <person name="Stuart O.P."/>
            <person name="Cleave R."/>
            <person name="Magrath M.J.L."/>
            <person name="Mikheyev A.S."/>
        </authorList>
    </citation>
    <scope>NUCLEOTIDE SEQUENCE [LARGE SCALE GENOMIC DNA]</scope>
    <source>
        <strain evidence="3">Daus_M_001</strain>
        <tissue evidence="3">Leg muscle</tissue>
    </source>
</reference>
<comment type="caution">
    <text evidence="3">The sequence shown here is derived from an EMBL/GenBank/DDBJ whole genome shotgun (WGS) entry which is preliminary data.</text>
</comment>
<evidence type="ECO:0000259" key="2">
    <source>
        <dbReference type="Pfam" id="PF04218"/>
    </source>
</evidence>
<evidence type="ECO:0000256" key="1">
    <source>
        <dbReference type="ARBA" id="ARBA00004123"/>
    </source>
</evidence>
<accession>A0ABQ9IGS8</accession>
<dbReference type="InterPro" id="IPR007889">
    <property type="entry name" value="HTH_Psq"/>
</dbReference>
<dbReference type="Pfam" id="PF04218">
    <property type="entry name" value="CENP-B_N"/>
    <property type="match status" value="1"/>
</dbReference>
<gene>
    <name evidence="3" type="ORF">PR048_000766</name>
</gene>
<dbReference type="EMBL" id="JARBHB010000001">
    <property type="protein sequence ID" value="KAJ8895434.1"/>
    <property type="molecule type" value="Genomic_DNA"/>
</dbReference>
<dbReference type="Gene3D" id="1.10.10.60">
    <property type="entry name" value="Homeodomain-like"/>
    <property type="match status" value="1"/>
</dbReference>
<evidence type="ECO:0000313" key="4">
    <source>
        <dbReference type="Proteomes" id="UP001159363"/>
    </source>
</evidence>
<name>A0ABQ9IGS8_9NEOP</name>
<feature type="domain" description="HTH psq-type" evidence="2">
    <location>
        <begin position="12"/>
        <end position="50"/>
    </location>
</feature>
<keyword evidence="4" id="KW-1185">Reference proteome</keyword>
<evidence type="ECO:0000313" key="3">
    <source>
        <dbReference type="EMBL" id="KAJ8895434.1"/>
    </source>
</evidence>
<proteinExistence type="predicted"/>